<dbReference type="Proteomes" id="UP000566819">
    <property type="component" value="Unassembled WGS sequence"/>
</dbReference>
<dbReference type="EMBL" id="JAAMPI010000978">
    <property type="protein sequence ID" value="KAF4627386.1"/>
    <property type="molecule type" value="Genomic_DNA"/>
</dbReference>
<feature type="transmembrane region" description="Helical" evidence="5">
    <location>
        <begin position="202"/>
        <end position="224"/>
    </location>
</feature>
<dbReference type="SUPFAM" id="SSF103473">
    <property type="entry name" value="MFS general substrate transporter"/>
    <property type="match status" value="1"/>
</dbReference>
<dbReference type="CDD" id="cd17502">
    <property type="entry name" value="MFS_Azr1_MDR_like"/>
    <property type="match status" value="1"/>
</dbReference>
<dbReference type="InterPro" id="IPR020846">
    <property type="entry name" value="MFS_dom"/>
</dbReference>
<reference evidence="7 8" key="1">
    <citation type="submission" date="2020-03" db="EMBL/GenBank/DDBJ databases">
        <title>Draft Genome Sequence of Cudoniella acicularis.</title>
        <authorList>
            <person name="Buettner E."/>
            <person name="Kellner H."/>
        </authorList>
    </citation>
    <scope>NUCLEOTIDE SEQUENCE [LARGE SCALE GENOMIC DNA]</scope>
    <source>
        <strain evidence="7 8">DSM 108380</strain>
    </source>
</reference>
<evidence type="ECO:0000313" key="8">
    <source>
        <dbReference type="Proteomes" id="UP000566819"/>
    </source>
</evidence>
<dbReference type="GO" id="GO:0005886">
    <property type="term" value="C:plasma membrane"/>
    <property type="evidence" value="ECO:0007669"/>
    <property type="project" value="TreeGrafter"/>
</dbReference>
<dbReference type="AlphaFoldDB" id="A0A8H4VYP4"/>
<feature type="transmembrane region" description="Helical" evidence="5">
    <location>
        <begin position="296"/>
        <end position="320"/>
    </location>
</feature>
<dbReference type="PANTHER" id="PTHR23501">
    <property type="entry name" value="MAJOR FACILITATOR SUPERFAMILY"/>
    <property type="match status" value="1"/>
</dbReference>
<name>A0A8H4VYP4_9HELO</name>
<feature type="transmembrane region" description="Helical" evidence="5">
    <location>
        <begin position="171"/>
        <end position="190"/>
    </location>
</feature>
<proteinExistence type="predicted"/>
<gene>
    <name evidence="7" type="ORF">G7Y89_g10773</name>
</gene>
<feature type="transmembrane region" description="Helical" evidence="5">
    <location>
        <begin position="435"/>
        <end position="452"/>
    </location>
</feature>
<keyword evidence="2 5" id="KW-0812">Transmembrane</keyword>
<dbReference type="PROSITE" id="PS50850">
    <property type="entry name" value="MFS"/>
    <property type="match status" value="1"/>
</dbReference>
<feature type="transmembrane region" description="Helical" evidence="5">
    <location>
        <begin position="114"/>
        <end position="132"/>
    </location>
</feature>
<accession>A0A8H4VYP4</accession>
<keyword evidence="8" id="KW-1185">Reference proteome</keyword>
<protein>
    <recommendedName>
        <fullName evidence="6">Major facilitator superfamily (MFS) profile domain-containing protein</fullName>
    </recommendedName>
</protein>
<dbReference type="Gene3D" id="1.20.1250.20">
    <property type="entry name" value="MFS general substrate transporter like domains"/>
    <property type="match status" value="1"/>
</dbReference>
<feature type="transmembrane region" description="Helical" evidence="5">
    <location>
        <begin position="364"/>
        <end position="385"/>
    </location>
</feature>
<evidence type="ECO:0000256" key="2">
    <source>
        <dbReference type="ARBA" id="ARBA00022692"/>
    </source>
</evidence>
<dbReference type="InterPro" id="IPR036259">
    <property type="entry name" value="MFS_trans_sf"/>
</dbReference>
<keyword evidence="4 5" id="KW-0472">Membrane</keyword>
<feature type="transmembrane region" description="Helical" evidence="5">
    <location>
        <begin position="327"/>
        <end position="344"/>
    </location>
</feature>
<dbReference type="Pfam" id="PF07690">
    <property type="entry name" value="MFS_1"/>
    <property type="match status" value="1"/>
</dbReference>
<feature type="domain" description="Major facilitator superfamily (MFS) profile" evidence="6">
    <location>
        <begin position="44"/>
        <end position="483"/>
    </location>
</feature>
<evidence type="ECO:0000313" key="7">
    <source>
        <dbReference type="EMBL" id="KAF4627386.1"/>
    </source>
</evidence>
<feature type="transmembrane region" description="Helical" evidence="5">
    <location>
        <begin position="144"/>
        <end position="165"/>
    </location>
</feature>
<comment type="caution">
    <text evidence="7">The sequence shown here is derived from an EMBL/GenBank/DDBJ whole genome shotgun (WGS) entry which is preliminary data.</text>
</comment>
<keyword evidence="3 5" id="KW-1133">Transmembrane helix</keyword>
<feature type="transmembrane region" description="Helical" evidence="5">
    <location>
        <begin position="397"/>
        <end position="415"/>
    </location>
</feature>
<dbReference type="GO" id="GO:0022857">
    <property type="term" value="F:transmembrane transporter activity"/>
    <property type="evidence" value="ECO:0007669"/>
    <property type="project" value="InterPro"/>
</dbReference>
<evidence type="ECO:0000256" key="5">
    <source>
        <dbReference type="SAM" id="Phobius"/>
    </source>
</evidence>
<evidence type="ECO:0000256" key="3">
    <source>
        <dbReference type="ARBA" id="ARBA00022989"/>
    </source>
</evidence>
<dbReference type="OrthoDB" id="10021397at2759"/>
<feature type="transmembrane region" description="Helical" evidence="5">
    <location>
        <begin position="244"/>
        <end position="262"/>
    </location>
</feature>
<evidence type="ECO:0000256" key="1">
    <source>
        <dbReference type="ARBA" id="ARBA00004141"/>
    </source>
</evidence>
<feature type="transmembrane region" description="Helical" evidence="5">
    <location>
        <begin position="274"/>
        <end position="290"/>
    </location>
</feature>
<comment type="subcellular location">
    <subcellularLocation>
        <location evidence="1">Membrane</location>
        <topology evidence="1">Multi-pass membrane protein</topology>
    </subcellularLocation>
</comment>
<dbReference type="PANTHER" id="PTHR23501:SF153">
    <property type="entry name" value="AFLATOXIN EFFLUX PUMP, PUTATIVE-RELATED"/>
    <property type="match status" value="1"/>
</dbReference>
<evidence type="ECO:0000259" key="6">
    <source>
        <dbReference type="PROSITE" id="PS50850"/>
    </source>
</evidence>
<sequence length="483" mass="51443">MDRASRVLAQGVPPGVPRSYRALADHGKVLYSILYHRARGRPSIEAKAQGQQYLKPYEEEVGRLGVLAIAIPKITDDFNSPADVGWYGSAYLLTSCALQLLFGKVYTLFDIKWVLLGNILLFEIGSIVCGAAPNSVAFIIGREISGIGAAGIFAGVITCIIYIVPLAKRPLIQGMFGALMGVASIAGPLIGGGFTSNVSWRWCFYINLPFGGVAMLFIFFFLHLPEREETKEPFVKKLVQLDGPGTLLLIPGVLCLLLPLQWGGQIYASGIRTLPLMLSLVLGSIIGGITNTKVGYYTPAAIVGSCIMSVGAGLYTILYVDSSEGKWIGYQIVYGLGFGLAFQAPNLASQTSLSQKDAPLGLSLMFFGGMVGSTIFISVGENVLVTQLVQRLSSFPGFNCSLVTSGGATTLLQSLPANLREVGLVAYNEALRRVFLVGLITTCLSVLGTVLLEWKSVKNAPEAETAAQAAKAASEKHTGETAV</sequence>
<evidence type="ECO:0000256" key="4">
    <source>
        <dbReference type="ARBA" id="ARBA00023136"/>
    </source>
</evidence>
<dbReference type="InterPro" id="IPR011701">
    <property type="entry name" value="MFS"/>
</dbReference>
<organism evidence="7 8">
    <name type="scientific">Cudoniella acicularis</name>
    <dbReference type="NCBI Taxonomy" id="354080"/>
    <lineage>
        <taxon>Eukaryota</taxon>
        <taxon>Fungi</taxon>
        <taxon>Dikarya</taxon>
        <taxon>Ascomycota</taxon>
        <taxon>Pezizomycotina</taxon>
        <taxon>Leotiomycetes</taxon>
        <taxon>Helotiales</taxon>
        <taxon>Tricladiaceae</taxon>
        <taxon>Cudoniella</taxon>
    </lineage>
</organism>
<feature type="transmembrane region" description="Helical" evidence="5">
    <location>
        <begin position="84"/>
        <end position="102"/>
    </location>
</feature>